<dbReference type="PANTHER" id="PTHR12778">
    <property type="entry name" value="SOLUTE CARRIER FAMILY 33 ACETYL-COA TRANSPORTER -RELATED"/>
    <property type="match status" value="1"/>
</dbReference>
<sequence length="421" mass="46966">MIKQNIIKTISFTGYGFASGLPYVLIFITLTAWLRDVGLDLSIIGFFSWIMLTYSLKFLWAPLIDKYPTKLFKRFGHRRSWIITMQLQIIISLIAISLINPLTNLVIFALFAFIIALAGSIQDIAIDAYRIESAKLEDQGNLAAGYQFGYRIAILIGSSFALIFAENFSWAFAYQLMAILMGINIFLSIYISSEKPNNNLVKLNYQNSFIEPVKDFFDRFGIKIALILLLIIATYRLTDIVMGPMANPFYIDMGYSLSEIGYVVKVIALVGTIIGVFAGGVLIKKMGLYKSLLIGAILVMFTNLFYSYTAINDKNLTLLGLIVASDSLAAGIVGTVNITFLTSLVSSKYTGFQYALLTSLMAFLGKIFGGFSGLFVENFQSLYGFSFGWMSFYIFTSLLALPAILLIFYNKNLFDAKYTSS</sequence>
<dbReference type="InterPro" id="IPR011701">
    <property type="entry name" value="MFS"/>
</dbReference>
<evidence type="ECO:0000256" key="3">
    <source>
        <dbReference type="ARBA" id="ARBA00022692"/>
    </source>
</evidence>
<gene>
    <name evidence="8" type="ORF">EVA97_03290</name>
</gene>
<evidence type="ECO:0000256" key="6">
    <source>
        <dbReference type="SAM" id="Phobius"/>
    </source>
</evidence>
<feature type="transmembrane region" description="Helical" evidence="6">
    <location>
        <begin position="148"/>
        <end position="165"/>
    </location>
</feature>
<feature type="transmembrane region" description="Helical" evidence="6">
    <location>
        <begin position="224"/>
        <end position="242"/>
    </location>
</feature>
<proteinExistence type="predicted"/>
<feature type="transmembrane region" description="Helical" evidence="6">
    <location>
        <begin position="387"/>
        <end position="409"/>
    </location>
</feature>
<dbReference type="Pfam" id="PF07690">
    <property type="entry name" value="MFS_1"/>
    <property type="match status" value="1"/>
</dbReference>
<feature type="transmembrane region" description="Helical" evidence="6">
    <location>
        <begin position="81"/>
        <end position="99"/>
    </location>
</feature>
<keyword evidence="3 6" id="KW-0812">Transmembrane</keyword>
<dbReference type="GO" id="GO:0022857">
    <property type="term" value="F:transmembrane transporter activity"/>
    <property type="evidence" value="ECO:0007669"/>
    <property type="project" value="InterPro"/>
</dbReference>
<name>A0A520N3W2_9GAMM</name>
<comment type="subcellular location">
    <subcellularLocation>
        <location evidence="1">Membrane</location>
        <topology evidence="1">Multi-pass membrane protein</topology>
    </subcellularLocation>
</comment>
<keyword evidence="5 6" id="KW-0472">Membrane</keyword>
<feature type="transmembrane region" description="Helical" evidence="6">
    <location>
        <begin position="317"/>
        <end position="342"/>
    </location>
</feature>
<dbReference type="SUPFAM" id="SSF103473">
    <property type="entry name" value="MFS general substrate transporter"/>
    <property type="match status" value="1"/>
</dbReference>
<dbReference type="GO" id="GO:0016020">
    <property type="term" value="C:membrane"/>
    <property type="evidence" value="ECO:0007669"/>
    <property type="project" value="UniProtKB-SubCell"/>
</dbReference>
<dbReference type="NCBIfam" id="TIGR00901">
    <property type="entry name" value="2A0125"/>
    <property type="match status" value="1"/>
</dbReference>
<organism evidence="8 9">
    <name type="scientific">SAR86 cluster bacterium</name>
    <dbReference type="NCBI Taxonomy" id="2030880"/>
    <lineage>
        <taxon>Bacteria</taxon>
        <taxon>Pseudomonadati</taxon>
        <taxon>Pseudomonadota</taxon>
        <taxon>Gammaproteobacteria</taxon>
        <taxon>SAR86 cluster</taxon>
    </lineage>
</organism>
<evidence type="ECO:0000256" key="4">
    <source>
        <dbReference type="ARBA" id="ARBA00022989"/>
    </source>
</evidence>
<dbReference type="PROSITE" id="PS50850">
    <property type="entry name" value="MFS"/>
    <property type="match status" value="1"/>
</dbReference>
<dbReference type="AlphaFoldDB" id="A0A520N3W2"/>
<feature type="transmembrane region" description="Helical" evidence="6">
    <location>
        <begin position="41"/>
        <end position="60"/>
    </location>
</feature>
<dbReference type="InterPro" id="IPR036259">
    <property type="entry name" value="MFS_trans_sf"/>
</dbReference>
<comment type="caution">
    <text evidence="8">The sequence shown here is derived from an EMBL/GenBank/DDBJ whole genome shotgun (WGS) entry which is preliminary data.</text>
</comment>
<accession>A0A520N3W2</accession>
<feature type="domain" description="Major facilitator superfamily (MFS) profile" evidence="7">
    <location>
        <begin position="8"/>
        <end position="414"/>
    </location>
</feature>
<keyword evidence="2" id="KW-0813">Transport</keyword>
<dbReference type="Gene3D" id="1.20.1250.20">
    <property type="entry name" value="MFS general substrate transporter like domains"/>
    <property type="match status" value="2"/>
</dbReference>
<dbReference type="InterPro" id="IPR004752">
    <property type="entry name" value="AmpG_permease/AT-1"/>
</dbReference>
<evidence type="ECO:0000256" key="2">
    <source>
        <dbReference type="ARBA" id="ARBA00022448"/>
    </source>
</evidence>
<evidence type="ECO:0000313" key="9">
    <source>
        <dbReference type="Proteomes" id="UP000315283"/>
    </source>
</evidence>
<feature type="transmembrane region" description="Helical" evidence="6">
    <location>
        <begin position="354"/>
        <end position="375"/>
    </location>
</feature>
<feature type="transmembrane region" description="Helical" evidence="6">
    <location>
        <begin position="262"/>
        <end position="283"/>
    </location>
</feature>
<dbReference type="EMBL" id="SHBJ01000020">
    <property type="protein sequence ID" value="RZO28069.1"/>
    <property type="molecule type" value="Genomic_DNA"/>
</dbReference>
<feature type="transmembrane region" description="Helical" evidence="6">
    <location>
        <begin position="12"/>
        <end position="35"/>
    </location>
</feature>
<evidence type="ECO:0000256" key="5">
    <source>
        <dbReference type="ARBA" id="ARBA00023136"/>
    </source>
</evidence>
<feature type="transmembrane region" description="Helical" evidence="6">
    <location>
        <begin position="105"/>
        <end position="127"/>
    </location>
</feature>
<dbReference type="Proteomes" id="UP000315283">
    <property type="component" value="Unassembled WGS sequence"/>
</dbReference>
<reference evidence="8 9" key="1">
    <citation type="submission" date="2019-02" db="EMBL/GenBank/DDBJ databases">
        <title>Prokaryotic population dynamics and viral predation in marine succession experiment using metagenomics: the confinement effect.</title>
        <authorList>
            <person name="Haro-Moreno J.M."/>
            <person name="Rodriguez-Valera F."/>
            <person name="Lopez-Perez M."/>
        </authorList>
    </citation>
    <scope>NUCLEOTIDE SEQUENCE [LARGE SCALE GENOMIC DNA]</scope>
    <source>
        <strain evidence="8">MED-G164</strain>
    </source>
</reference>
<evidence type="ECO:0000259" key="7">
    <source>
        <dbReference type="PROSITE" id="PS50850"/>
    </source>
</evidence>
<evidence type="ECO:0000313" key="8">
    <source>
        <dbReference type="EMBL" id="RZO28069.1"/>
    </source>
</evidence>
<dbReference type="InterPro" id="IPR020846">
    <property type="entry name" value="MFS_dom"/>
</dbReference>
<dbReference type="PANTHER" id="PTHR12778:SF10">
    <property type="entry name" value="MAJOR FACILITATOR SUPERFAMILY DOMAIN-CONTAINING PROTEIN 3"/>
    <property type="match status" value="1"/>
</dbReference>
<feature type="transmembrane region" description="Helical" evidence="6">
    <location>
        <begin position="292"/>
        <end position="311"/>
    </location>
</feature>
<feature type="transmembrane region" description="Helical" evidence="6">
    <location>
        <begin position="171"/>
        <end position="192"/>
    </location>
</feature>
<protein>
    <submittedName>
        <fullName evidence="8">MFS transporter</fullName>
    </submittedName>
</protein>
<evidence type="ECO:0000256" key="1">
    <source>
        <dbReference type="ARBA" id="ARBA00004141"/>
    </source>
</evidence>
<keyword evidence="4 6" id="KW-1133">Transmembrane helix</keyword>